<keyword evidence="2" id="KW-1133">Transmembrane helix</keyword>
<evidence type="ECO:0000313" key="4">
    <source>
        <dbReference type="Proteomes" id="UP000001544"/>
    </source>
</evidence>
<keyword evidence="2" id="KW-0472">Membrane</keyword>
<keyword evidence="4" id="KW-1185">Reference proteome</keyword>
<feature type="transmembrane region" description="Helical" evidence="2">
    <location>
        <begin position="39"/>
        <end position="72"/>
    </location>
</feature>
<dbReference type="HOGENOM" id="CLU_1033108_0_0_9"/>
<feature type="compositionally biased region" description="Basic and acidic residues" evidence="1">
    <location>
        <begin position="120"/>
        <end position="135"/>
    </location>
</feature>
<evidence type="ECO:0000256" key="1">
    <source>
        <dbReference type="SAM" id="MobiDB-lite"/>
    </source>
</evidence>
<reference evidence="3 4" key="1">
    <citation type="journal article" date="2011" name="Environ. Microbiol.">
        <title>Genome of alkaliphilic Bacillus pseudofirmus OF4 reveals adaptations that support the ability to grow in an external pH range from 7.5 to 11.4.</title>
        <authorList>
            <person name="Janto B."/>
            <person name="Ahmed A."/>
            <person name="Ito M."/>
            <person name="Liu J."/>
            <person name="Hicks D.B."/>
            <person name="Pagni S."/>
            <person name="Fackelmayer O.J."/>
            <person name="Smith T.A."/>
            <person name="Earl J."/>
            <person name="Elbourne L.D."/>
            <person name="Hassan K."/>
            <person name="Paulsen I.T."/>
            <person name="Kolsto A.B."/>
            <person name="Tourasse N.J."/>
            <person name="Ehrlich G.D."/>
            <person name="Boissy R."/>
            <person name="Ivey D.M."/>
            <person name="Li G."/>
            <person name="Xue Y."/>
            <person name="Ma Y."/>
            <person name="Hu F.Z."/>
            <person name="Krulwich T.A."/>
        </authorList>
    </citation>
    <scope>NUCLEOTIDE SEQUENCE [LARGE SCALE GENOMIC DNA]</scope>
    <source>
        <strain evidence="4">ATCC BAA-2126 / JCM 17055 / OF4</strain>
    </source>
</reference>
<name>D3FWB2_ALKPO</name>
<organism evidence="3 4">
    <name type="scientific">Alkalihalophilus pseudofirmus (strain ATCC BAA-2126 / JCM 17055 / OF4)</name>
    <name type="common">Bacillus pseudofirmus</name>
    <dbReference type="NCBI Taxonomy" id="398511"/>
    <lineage>
        <taxon>Bacteria</taxon>
        <taxon>Bacillati</taxon>
        <taxon>Bacillota</taxon>
        <taxon>Bacilli</taxon>
        <taxon>Bacillales</taxon>
        <taxon>Bacillaceae</taxon>
        <taxon>Alkalihalophilus</taxon>
    </lineage>
</organism>
<feature type="compositionally biased region" description="Low complexity" evidence="1">
    <location>
        <begin position="139"/>
        <end position="152"/>
    </location>
</feature>
<feature type="compositionally biased region" description="Basic and acidic residues" evidence="1">
    <location>
        <begin position="201"/>
        <end position="213"/>
    </location>
</feature>
<feature type="region of interest" description="Disordered" evidence="1">
    <location>
        <begin position="176"/>
        <end position="248"/>
    </location>
</feature>
<feature type="compositionally biased region" description="Acidic residues" evidence="1">
    <location>
        <begin position="176"/>
        <end position="189"/>
    </location>
</feature>
<keyword evidence="2" id="KW-0812">Transmembrane</keyword>
<dbReference type="STRING" id="398511.BpOF4_02885"/>
<proteinExistence type="predicted"/>
<evidence type="ECO:0000256" key="2">
    <source>
        <dbReference type="SAM" id="Phobius"/>
    </source>
</evidence>
<feature type="region of interest" description="Disordered" evidence="1">
    <location>
        <begin position="81"/>
        <end position="105"/>
    </location>
</feature>
<dbReference type="KEGG" id="bpf:BpOF4_02885"/>
<protein>
    <submittedName>
        <fullName evidence="3">Uncharacterized protein</fullName>
    </submittedName>
</protein>
<dbReference type="EMBL" id="CP001878">
    <property type="protein sequence ID" value="ADC48644.1"/>
    <property type="molecule type" value="Genomic_DNA"/>
</dbReference>
<accession>D3FWB2</accession>
<evidence type="ECO:0000313" key="3">
    <source>
        <dbReference type="EMBL" id="ADC48644.1"/>
    </source>
</evidence>
<feature type="transmembrane region" description="Helical" evidence="2">
    <location>
        <begin position="6"/>
        <end position="27"/>
    </location>
</feature>
<gene>
    <name evidence="3" type="ordered locus">BpOF4_02885</name>
</gene>
<dbReference type="eggNOG" id="ENOG5030ER1">
    <property type="taxonomic scope" value="Bacteria"/>
</dbReference>
<feature type="region of interest" description="Disordered" evidence="1">
    <location>
        <begin position="120"/>
        <end position="152"/>
    </location>
</feature>
<sequence length="269" mass="30935">MYPIVMLAAGMILLVIFFWKVPFNLSMKQRVQVIMISSLLVGLTLLLAALYTWIIAALAFMGLLLLFIVVLGKQFEIDEWEEEQTEETEGHSEKGEPVFSFSRAPEKKLPETESAAMLEEVRQEEIPPSNEKEENQPITQSEETAMEESTTALDEKGDVEEDVFDFFEHRPKSLLTEEETDSMEEDEDLGISRLGLASSIEESHEESNDHDLPIRVAPEVDWMNEESPLHRDETNDENLANYDQKNTEEDFVTARQRLFEELENDDKKD</sequence>
<dbReference type="Proteomes" id="UP000001544">
    <property type="component" value="Chromosome"/>
</dbReference>
<dbReference type="AlphaFoldDB" id="D3FWB2"/>